<sequence length="163" mass="17354">MVTVTPLPLADVVAESGDPEAQAQVRYVISTDGNEVTDSVTGLIWRRCAEGMKITANGCSGSATAYSSDQAQSWAKNEALTSGKPWRLPSLKELSSIVDSNRCNPAIDTDAFPGTPGSPFWSAPPAAGEPSYAWGVNFDYGYVDYGSEHNSAGYRVRLVRSGE</sequence>
<dbReference type="PANTHER" id="PTHR35812">
    <property type="entry name" value="LIPOPROTEIN"/>
    <property type="match status" value="1"/>
</dbReference>
<feature type="domain" description="Lcl C-terminal" evidence="1">
    <location>
        <begin position="35"/>
        <end position="160"/>
    </location>
</feature>
<evidence type="ECO:0000313" key="2">
    <source>
        <dbReference type="EMBL" id="CAG9934006.1"/>
    </source>
</evidence>
<protein>
    <recommendedName>
        <fullName evidence="1">Lcl C-terminal domain-containing protein</fullName>
    </recommendedName>
</protein>
<organism evidence="2 3">
    <name type="scientific">Candidatus Nitrotoga arctica</name>
    <dbReference type="NCBI Taxonomy" id="453162"/>
    <lineage>
        <taxon>Bacteria</taxon>
        <taxon>Pseudomonadati</taxon>
        <taxon>Pseudomonadota</taxon>
        <taxon>Betaproteobacteria</taxon>
        <taxon>Nitrosomonadales</taxon>
        <taxon>Gallionellaceae</taxon>
        <taxon>Candidatus Nitrotoga</taxon>
    </lineage>
</organism>
<keyword evidence="3" id="KW-1185">Reference proteome</keyword>
<evidence type="ECO:0000259" key="1">
    <source>
        <dbReference type="Pfam" id="PF07603"/>
    </source>
</evidence>
<evidence type="ECO:0000313" key="3">
    <source>
        <dbReference type="Proteomes" id="UP000839052"/>
    </source>
</evidence>
<proteinExistence type="predicted"/>
<gene>
    <name evidence="2" type="ORF">NTG6680_2757</name>
</gene>
<dbReference type="InterPro" id="IPR011460">
    <property type="entry name" value="Lcl_C"/>
</dbReference>
<dbReference type="Pfam" id="PF07603">
    <property type="entry name" value="Lcl_C"/>
    <property type="match status" value="1"/>
</dbReference>
<accession>A0ABM8Z240</accession>
<name>A0ABM8Z240_9PROT</name>
<dbReference type="Proteomes" id="UP000839052">
    <property type="component" value="Chromosome"/>
</dbReference>
<reference evidence="2 3" key="1">
    <citation type="submission" date="2021-10" db="EMBL/GenBank/DDBJ databases">
        <authorList>
            <person name="Koch H."/>
        </authorList>
    </citation>
    <scope>NUCLEOTIDE SEQUENCE [LARGE SCALE GENOMIC DNA]</scope>
    <source>
        <strain evidence="2">6680</strain>
    </source>
</reference>
<dbReference type="PANTHER" id="PTHR35812:SF1">
    <property type="entry name" value="LIPOPROTEIN"/>
    <property type="match status" value="1"/>
</dbReference>
<dbReference type="EMBL" id="OU912926">
    <property type="protein sequence ID" value="CAG9934006.1"/>
    <property type="molecule type" value="Genomic_DNA"/>
</dbReference>